<evidence type="ECO:0000313" key="2">
    <source>
        <dbReference type="Proteomes" id="UP000199515"/>
    </source>
</evidence>
<dbReference type="STRING" id="589385.SAMN05421504_1123"/>
<protein>
    <submittedName>
        <fullName evidence="1">Uncharacterized protein</fullName>
    </submittedName>
</protein>
<organism evidence="1 2">
    <name type="scientific">Amycolatopsis xylanica</name>
    <dbReference type="NCBI Taxonomy" id="589385"/>
    <lineage>
        <taxon>Bacteria</taxon>
        <taxon>Bacillati</taxon>
        <taxon>Actinomycetota</taxon>
        <taxon>Actinomycetes</taxon>
        <taxon>Pseudonocardiales</taxon>
        <taxon>Pseudonocardiaceae</taxon>
        <taxon>Amycolatopsis</taxon>
    </lineage>
</organism>
<sequence>MARLGDHPSVETVTLFAMRKSVITRSAVAMTTGLVVLSIASGAGPAIVVGELPVAAAAANCAWTVRQLPKPSGTGDVLVQVTGADGHDGYAGFGDRSGVVTWSKGAMTVVGSPPGLSGATVTDMNGAGTIVGVALDEQARANRAYALKNGKFDLLPLPDGYSESHATAINARGDILGTVSDKATLRRVVWRSGVPSVLDIGDRYDAVDLDDDGTILLNHENGPALWVNGELRPLATPDGLHGARATAIRGGKVVGYALPPVEQTESTPVADAPMEGNAHALYWDGSSPVELPNGTTAVGINSSGLIIGSTGTGTGPSQRPAVWRHSEATVDQLAMGERDYGYVTAVGDDNTVAGQVNREPAAWQCR</sequence>
<proteinExistence type="predicted"/>
<evidence type="ECO:0000313" key="1">
    <source>
        <dbReference type="EMBL" id="SDZ29157.1"/>
    </source>
</evidence>
<reference evidence="1 2" key="1">
    <citation type="submission" date="2016-10" db="EMBL/GenBank/DDBJ databases">
        <authorList>
            <person name="de Groot N.N."/>
        </authorList>
    </citation>
    <scope>NUCLEOTIDE SEQUENCE [LARGE SCALE GENOMIC DNA]</scope>
    <source>
        <strain evidence="1 2">CPCC 202699</strain>
    </source>
</reference>
<name>A0A1H3RTY4_9PSEU</name>
<gene>
    <name evidence="1" type="ORF">SAMN05421504_1123</name>
</gene>
<keyword evidence="2" id="KW-1185">Reference proteome</keyword>
<accession>A0A1H3RTY4</accession>
<dbReference type="AlphaFoldDB" id="A0A1H3RTY4"/>
<dbReference type="Proteomes" id="UP000199515">
    <property type="component" value="Unassembled WGS sequence"/>
</dbReference>
<dbReference type="EMBL" id="FNON01000012">
    <property type="protein sequence ID" value="SDZ29157.1"/>
    <property type="molecule type" value="Genomic_DNA"/>
</dbReference>